<comment type="caution">
    <text evidence="1">The sequence shown here is derived from an EMBL/GenBank/DDBJ whole genome shotgun (WGS) entry which is preliminary data.</text>
</comment>
<sequence length="56" mass="6798">MWRRDPKFPRLEKIDLQEGETVEIEIKEKKPQKVISLRGIWKGIEISLYTSRIWTK</sequence>
<organism evidence="1">
    <name type="scientific">Desulfofervidus auxilii</name>
    <dbReference type="NCBI Taxonomy" id="1621989"/>
    <lineage>
        <taxon>Bacteria</taxon>
        <taxon>Pseudomonadati</taxon>
        <taxon>Thermodesulfobacteriota</taxon>
        <taxon>Candidatus Desulfofervidia</taxon>
        <taxon>Candidatus Desulfofervidales</taxon>
        <taxon>Candidatus Desulfofervidaceae</taxon>
        <taxon>Candidatus Desulfofervidus</taxon>
    </lineage>
</organism>
<dbReference type="Pfam" id="PF01954">
    <property type="entry name" value="AF2212-like"/>
    <property type="match status" value="1"/>
</dbReference>
<gene>
    <name evidence="1" type="ORF">ENI35_01350</name>
</gene>
<dbReference type="AlphaFoldDB" id="A0A7C2A3A0"/>
<accession>A0A7C2A3A0</accession>
<proteinExistence type="predicted"/>
<name>A0A7C2A3A0_DESA2</name>
<dbReference type="EMBL" id="DRIH01000046">
    <property type="protein sequence ID" value="HEC67454.1"/>
    <property type="molecule type" value="Genomic_DNA"/>
</dbReference>
<dbReference type="InterPro" id="IPR008203">
    <property type="entry name" value="AF2212-like"/>
</dbReference>
<reference evidence="1" key="1">
    <citation type="journal article" date="2020" name="mSystems">
        <title>Genome- and Community-Level Interaction Insights into Carbon Utilization and Element Cycling Functions of Hydrothermarchaeota in Hydrothermal Sediment.</title>
        <authorList>
            <person name="Zhou Z."/>
            <person name="Liu Y."/>
            <person name="Xu W."/>
            <person name="Pan J."/>
            <person name="Luo Z.H."/>
            <person name="Li M."/>
        </authorList>
    </citation>
    <scope>NUCLEOTIDE SEQUENCE [LARGE SCALE GENOMIC DNA]</scope>
    <source>
        <strain evidence="1">HyVt-389</strain>
    </source>
</reference>
<protein>
    <submittedName>
        <fullName evidence="1">DUF104 domain-containing protein</fullName>
    </submittedName>
</protein>
<dbReference type="Proteomes" id="UP000885738">
    <property type="component" value="Unassembled WGS sequence"/>
</dbReference>
<evidence type="ECO:0000313" key="1">
    <source>
        <dbReference type="EMBL" id="HEC67454.1"/>
    </source>
</evidence>